<accession>A0AAU9DFD1</accession>
<keyword evidence="4" id="KW-1185">Reference proteome</keyword>
<dbReference type="InterPro" id="IPR017996">
    <property type="entry name" value="MRJP/yellow-related"/>
</dbReference>
<evidence type="ECO:0000313" key="3">
    <source>
        <dbReference type="EMBL" id="BDD09670.1"/>
    </source>
</evidence>
<dbReference type="PANTHER" id="PTHR10009:SF18">
    <property type="entry name" value="PROTEIN YELLOW-LIKE PROTEIN"/>
    <property type="match status" value="1"/>
</dbReference>
<dbReference type="InterPro" id="IPR011042">
    <property type="entry name" value="6-blade_b-propeller_TolB-like"/>
</dbReference>
<evidence type="ECO:0000256" key="2">
    <source>
        <dbReference type="ARBA" id="ARBA00022525"/>
    </source>
</evidence>
<dbReference type="SUPFAM" id="SSF101898">
    <property type="entry name" value="NHL repeat"/>
    <property type="match status" value="1"/>
</dbReference>
<name>A0AAU9DFD1_9BACT</name>
<evidence type="ECO:0008006" key="5">
    <source>
        <dbReference type="Google" id="ProtNLM"/>
    </source>
</evidence>
<dbReference type="PANTHER" id="PTHR10009">
    <property type="entry name" value="PROTEIN YELLOW-RELATED"/>
    <property type="match status" value="1"/>
</dbReference>
<dbReference type="Pfam" id="PF03022">
    <property type="entry name" value="MRJP"/>
    <property type="match status" value="1"/>
</dbReference>
<gene>
    <name evidence="3" type="ORF">FUAX_21020</name>
</gene>
<dbReference type="AlphaFoldDB" id="A0AAU9DFD1"/>
<protein>
    <recommendedName>
        <fullName evidence="5">Gluconolactonase</fullName>
    </recommendedName>
</protein>
<comment type="subcellular location">
    <subcellularLocation>
        <location evidence="1">Secreted</location>
    </subcellularLocation>
</comment>
<dbReference type="GO" id="GO:0005576">
    <property type="term" value="C:extracellular region"/>
    <property type="evidence" value="ECO:0007669"/>
    <property type="project" value="UniProtKB-SubCell"/>
</dbReference>
<dbReference type="EMBL" id="AP025314">
    <property type="protein sequence ID" value="BDD09670.1"/>
    <property type="molecule type" value="Genomic_DNA"/>
</dbReference>
<sequence length="328" mass="37055">MTACGPLNSPTLHTVAESENQWTGIGVTKKGRIFVNFPRWSDNVPVSVAEIINGKTIPFPDLEWNKPIEDDQHFVAVQSVFVDNLDRLWVLDTGNPQFRGVIERGPRLFRFNLTTKRLEKSFGFPKNTYSENSYLNDVRIDTQRKFAYITDSGTGGILTVDLSNGQVKRHLSGHPSVLAETDSLVFEDKTVWKNRVHSDGIALSPDTNWLYYVALSGHTLYRIPTKVLRNNTPKPESYIEKVAKIYAPDGMVFDKNGTLYLAGLETNSVYSVSGKGQYQLVAKDPEIRWADSFAVDGEGNLYFTTSQIHLDENKRGLYKVIMIDRKDL</sequence>
<reference evidence="3 4" key="1">
    <citation type="submission" date="2021-12" db="EMBL/GenBank/DDBJ databases">
        <title>Genome sequencing of bacteria with rrn-lacking chromosome and rrn-plasmid.</title>
        <authorList>
            <person name="Anda M."/>
            <person name="Iwasaki W."/>
        </authorList>
    </citation>
    <scope>NUCLEOTIDE SEQUENCE [LARGE SCALE GENOMIC DNA]</scope>
    <source>
        <strain evidence="3 4">DSM 100852</strain>
    </source>
</reference>
<evidence type="ECO:0000256" key="1">
    <source>
        <dbReference type="ARBA" id="ARBA00004613"/>
    </source>
</evidence>
<dbReference type="Proteomes" id="UP001348817">
    <property type="component" value="Chromosome"/>
</dbReference>
<evidence type="ECO:0000313" key="4">
    <source>
        <dbReference type="Proteomes" id="UP001348817"/>
    </source>
</evidence>
<organism evidence="3 4">
    <name type="scientific">Fulvitalea axinellae</name>
    <dbReference type="NCBI Taxonomy" id="1182444"/>
    <lineage>
        <taxon>Bacteria</taxon>
        <taxon>Pseudomonadati</taxon>
        <taxon>Bacteroidota</taxon>
        <taxon>Cytophagia</taxon>
        <taxon>Cytophagales</taxon>
        <taxon>Persicobacteraceae</taxon>
        <taxon>Fulvitalea</taxon>
    </lineage>
</organism>
<dbReference type="KEGG" id="fax:FUAX_21020"/>
<proteinExistence type="predicted"/>
<dbReference type="Gene3D" id="2.120.10.30">
    <property type="entry name" value="TolB, C-terminal domain"/>
    <property type="match status" value="1"/>
</dbReference>
<keyword evidence="2" id="KW-0964">Secreted</keyword>